<evidence type="ECO:0000256" key="18">
    <source>
        <dbReference type="ARBA" id="ARBA00078074"/>
    </source>
</evidence>
<comment type="similarity">
    <text evidence="13">Belongs to the peptidase M20C family.</text>
</comment>
<evidence type="ECO:0000256" key="4">
    <source>
        <dbReference type="ARBA" id="ARBA00022723"/>
    </source>
</evidence>
<keyword evidence="8" id="KW-0482">Metalloprotease</keyword>
<dbReference type="Proteomes" id="UP000543030">
    <property type="component" value="Unassembled WGS sequence"/>
</dbReference>
<dbReference type="GO" id="GO:0005829">
    <property type="term" value="C:cytosol"/>
    <property type="evidence" value="ECO:0007669"/>
    <property type="project" value="TreeGrafter"/>
</dbReference>
<dbReference type="Pfam" id="PF07687">
    <property type="entry name" value="M20_dimer"/>
    <property type="match status" value="1"/>
</dbReference>
<dbReference type="InterPro" id="IPR002933">
    <property type="entry name" value="Peptidase_M20"/>
</dbReference>
<dbReference type="EC" id="3.4.13.18" evidence="11"/>
<evidence type="ECO:0000259" key="19">
    <source>
        <dbReference type="Pfam" id="PF07687"/>
    </source>
</evidence>
<keyword evidence="6" id="KW-0862">Zinc</keyword>
<evidence type="ECO:0000256" key="1">
    <source>
        <dbReference type="ARBA" id="ARBA00001941"/>
    </source>
</evidence>
<evidence type="ECO:0000256" key="17">
    <source>
        <dbReference type="ARBA" id="ARBA00077688"/>
    </source>
</evidence>
<evidence type="ECO:0000256" key="6">
    <source>
        <dbReference type="ARBA" id="ARBA00022833"/>
    </source>
</evidence>
<dbReference type="InterPro" id="IPR011650">
    <property type="entry name" value="Peptidase_M20_dimer"/>
</dbReference>
<evidence type="ECO:0000256" key="7">
    <source>
        <dbReference type="ARBA" id="ARBA00022997"/>
    </source>
</evidence>
<sequence>MPLSQLQPALLWRHFQTLCSFPRPSKHEAALRAHLQDWAKGQGLAYEVDATGNLLIKKPATPGLEDRQTVVLQGHLDMVTQKNADTAHDFHTDPIRPRVQEGWVRAEGTTLGADNGIGVAAALAVLESKDIEHGPLEVLLTVDEEAGMSGVHGLQSGWLAGQLLLNLDTEDWGELYVGCAGGVDVAVSRPLAYEPIVAGMQVLRVAVKGLHGGHSGVDIHLERGNANRLLARVLDDLLALPHARLVTFEGGTLRNALPREAFAVIAVAEEGSDRVQGVVRRWQQRLSRELARVDEGIKLSVESAQATQSLSAPTSRQVIDLLMALPHGVSRWSQAVPGVVESSNNLGVVRVGEAGFSALLLVRSLTDEGQDEVARRIEAIARMAGAQSERSGAYPGWTPDLSSTALKLVQDAYQARYGKAAEIKVIHAGLECGLIAGKYPAMQMVSFGPTVRGAHSPDERVEIESVAYFWDLLVDALKAVPVR</sequence>
<evidence type="ECO:0000256" key="14">
    <source>
        <dbReference type="ARBA" id="ARBA00071271"/>
    </source>
</evidence>
<evidence type="ECO:0000256" key="13">
    <source>
        <dbReference type="ARBA" id="ARBA00061423"/>
    </source>
</evidence>
<comment type="cofactor">
    <cofactor evidence="2">
        <name>Zn(2+)</name>
        <dbReference type="ChEBI" id="CHEBI:29105"/>
    </cofactor>
</comment>
<keyword evidence="21" id="KW-1185">Reference proteome</keyword>
<proteinExistence type="inferred from homology"/>
<name>A0A840RLY2_9NEIS</name>
<reference evidence="20 21" key="1">
    <citation type="submission" date="2020-08" db="EMBL/GenBank/DDBJ databases">
        <title>Genomic Encyclopedia of Type Strains, Phase IV (KMG-IV): sequencing the most valuable type-strain genomes for metagenomic binning, comparative biology and taxonomic classification.</title>
        <authorList>
            <person name="Goeker M."/>
        </authorList>
    </citation>
    <scope>NUCLEOTIDE SEQUENCE [LARGE SCALE GENOMIC DNA]</scope>
    <source>
        <strain evidence="20 21">DSM 18233</strain>
    </source>
</reference>
<keyword evidence="7 20" id="KW-0224">Dipeptidase</keyword>
<dbReference type="Gene3D" id="3.40.630.10">
    <property type="entry name" value="Zn peptidases"/>
    <property type="match status" value="2"/>
</dbReference>
<dbReference type="EMBL" id="JACHHN010000011">
    <property type="protein sequence ID" value="MBB5193510.1"/>
    <property type="molecule type" value="Genomic_DNA"/>
</dbReference>
<evidence type="ECO:0000256" key="3">
    <source>
        <dbReference type="ARBA" id="ARBA00022670"/>
    </source>
</evidence>
<evidence type="ECO:0000313" key="21">
    <source>
        <dbReference type="Proteomes" id="UP000543030"/>
    </source>
</evidence>
<dbReference type="PRINTS" id="PR00934">
    <property type="entry name" value="XHISDIPTASE"/>
</dbReference>
<dbReference type="Pfam" id="PF01546">
    <property type="entry name" value="Peptidase_M20"/>
    <property type="match status" value="1"/>
</dbReference>
<protein>
    <recommendedName>
        <fullName evidence="14">Cytosol non-specific dipeptidase</fullName>
        <ecNumber evidence="11">3.4.13.18</ecNumber>
    </recommendedName>
    <alternativeName>
        <fullName evidence="17">Aminoacyl-histidine dipeptidase</fullName>
    </alternativeName>
    <alternativeName>
        <fullName evidence="16">Beta-alanyl-histidine dipeptidase</fullName>
    </alternativeName>
    <alternativeName>
        <fullName evidence="15">Carnosinase</fullName>
    </alternativeName>
    <alternativeName>
        <fullName evidence="12">Peptidase D</fullName>
    </alternativeName>
    <alternativeName>
        <fullName evidence="18">Xaa-His dipeptidase</fullName>
    </alternativeName>
</protein>
<keyword evidence="4" id="KW-0479">Metal-binding</keyword>
<accession>A0A840RLY2</accession>
<dbReference type="CDD" id="cd03890">
    <property type="entry name" value="M20_pepD"/>
    <property type="match status" value="1"/>
</dbReference>
<dbReference type="FunFam" id="3.40.630.10:FF:000015">
    <property type="entry name" value="Aminoacyl-histidine dipeptidase PepD"/>
    <property type="match status" value="1"/>
</dbReference>
<evidence type="ECO:0000256" key="16">
    <source>
        <dbReference type="ARBA" id="ARBA00076004"/>
    </source>
</evidence>
<evidence type="ECO:0000256" key="8">
    <source>
        <dbReference type="ARBA" id="ARBA00023049"/>
    </source>
</evidence>
<comment type="caution">
    <text evidence="20">The sequence shown here is derived from an EMBL/GenBank/DDBJ whole genome shotgun (WGS) entry which is preliminary data.</text>
</comment>
<comment type="cofactor">
    <cofactor evidence="1">
        <name>Co(2+)</name>
        <dbReference type="ChEBI" id="CHEBI:48828"/>
    </cofactor>
</comment>
<keyword evidence="9" id="KW-0170">Cobalt</keyword>
<evidence type="ECO:0000256" key="12">
    <source>
        <dbReference type="ARBA" id="ARBA00044252"/>
    </source>
</evidence>
<evidence type="ECO:0000256" key="15">
    <source>
        <dbReference type="ARBA" id="ARBA00075285"/>
    </source>
</evidence>
<dbReference type="PANTHER" id="PTHR43501:SF1">
    <property type="entry name" value="CYTOSOL NON-SPECIFIC DIPEPTIDASE"/>
    <property type="match status" value="1"/>
</dbReference>
<gene>
    <name evidence="20" type="ORF">HNQ50_004267</name>
</gene>
<dbReference type="PIRSF" id="PIRSF016599">
    <property type="entry name" value="Xaa-His_dipept"/>
    <property type="match status" value="1"/>
</dbReference>
<comment type="catalytic activity">
    <reaction evidence="10">
        <text>Hydrolysis of dipeptides, preferentially hydrophobic dipeptides including prolyl amino acids.</text>
        <dbReference type="EC" id="3.4.13.18"/>
    </reaction>
</comment>
<dbReference type="InterPro" id="IPR001160">
    <property type="entry name" value="Peptidase_M20C"/>
</dbReference>
<dbReference type="PANTHER" id="PTHR43501">
    <property type="entry name" value="CYTOSOL NON-SPECIFIC DIPEPTIDASE"/>
    <property type="match status" value="1"/>
</dbReference>
<keyword evidence="3" id="KW-0645">Protease</keyword>
<dbReference type="FunFam" id="3.40.630.10:FF:000018">
    <property type="entry name" value="Aminoacyl-histidine dipeptidase PepD"/>
    <property type="match status" value="1"/>
</dbReference>
<evidence type="ECO:0000256" key="9">
    <source>
        <dbReference type="ARBA" id="ARBA00023285"/>
    </source>
</evidence>
<evidence type="ECO:0000256" key="2">
    <source>
        <dbReference type="ARBA" id="ARBA00001947"/>
    </source>
</evidence>
<keyword evidence="5 20" id="KW-0378">Hydrolase</keyword>
<dbReference type="GO" id="GO:0070573">
    <property type="term" value="F:metallodipeptidase activity"/>
    <property type="evidence" value="ECO:0007669"/>
    <property type="project" value="TreeGrafter"/>
</dbReference>
<feature type="domain" description="Peptidase M20 dimerisation" evidence="19">
    <location>
        <begin position="206"/>
        <end position="292"/>
    </location>
</feature>
<evidence type="ECO:0000313" key="20">
    <source>
        <dbReference type="EMBL" id="MBB5193510.1"/>
    </source>
</evidence>
<dbReference type="GO" id="GO:0046872">
    <property type="term" value="F:metal ion binding"/>
    <property type="evidence" value="ECO:0007669"/>
    <property type="project" value="UniProtKB-KW"/>
</dbReference>
<dbReference type="NCBIfam" id="TIGR01893">
    <property type="entry name" value="aa-his-dipept"/>
    <property type="match status" value="1"/>
</dbReference>
<dbReference type="SUPFAM" id="SSF53187">
    <property type="entry name" value="Zn-dependent exopeptidases"/>
    <property type="match status" value="1"/>
</dbReference>
<organism evidence="20 21">
    <name type="scientific">Silvimonas terrae</name>
    <dbReference type="NCBI Taxonomy" id="300266"/>
    <lineage>
        <taxon>Bacteria</taxon>
        <taxon>Pseudomonadati</taxon>
        <taxon>Pseudomonadota</taxon>
        <taxon>Betaproteobacteria</taxon>
        <taxon>Neisseriales</taxon>
        <taxon>Chitinibacteraceae</taxon>
        <taxon>Silvimonas</taxon>
    </lineage>
</organism>
<evidence type="ECO:0000256" key="11">
    <source>
        <dbReference type="ARBA" id="ARBA00038976"/>
    </source>
</evidence>
<dbReference type="RefSeq" id="WP_184103158.1">
    <property type="nucleotide sequence ID" value="NZ_JACHHN010000011.1"/>
</dbReference>
<dbReference type="AlphaFoldDB" id="A0A840RLY2"/>
<dbReference type="GO" id="GO:0006508">
    <property type="term" value="P:proteolysis"/>
    <property type="evidence" value="ECO:0007669"/>
    <property type="project" value="UniProtKB-KW"/>
</dbReference>
<evidence type="ECO:0000256" key="10">
    <source>
        <dbReference type="ARBA" id="ARBA00036421"/>
    </source>
</evidence>
<evidence type="ECO:0000256" key="5">
    <source>
        <dbReference type="ARBA" id="ARBA00022801"/>
    </source>
</evidence>